<keyword evidence="2" id="KW-0812">Transmembrane</keyword>
<protein>
    <recommendedName>
        <fullName evidence="5">DNA-binding protein</fullName>
    </recommendedName>
</protein>
<feature type="compositionally biased region" description="Low complexity" evidence="1">
    <location>
        <begin position="89"/>
        <end position="99"/>
    </location>
</feature>
<feature type="region of interest" description="Disordered" evidence="1">
    <location>
        <begin position="251"/>
        <end position="330"/>
    </location>
</feature>
<accession>C9Z1J2</accession>
<dbReference type="KEGG" id="scb:SCAB_85301"/>
<evidence type="ECO:0008006" key="5">
    <source>
        <dbReference type="Google" id="ProtNLM"/>
    </source>
</evidence>
<dbReference type="eggNOG" id="COG3093">
    <property type="taxonomic scope" value="Bacteria"/>
</dbReference>
<organism evidence="3 4">
    <name type="scientific">Streptomyces scabiei (strain 87.22)</name>
    <dbReference type="NCBI Taxonomy" id="680198"/>
    <lineage>
        <taxon>Bacteria</taxon>
        <taxon>Bacillati</taxon>
        <taxon>Actinomycetota</taxon>
        <taxon>Actinomycetes</taxon>
        <taxon>Kitasatosporales</taxon>
        <taxon>Streptomycetaceae</taxon>
        <taxon>Streptomyces</taxon>
    </lineage>
</organism>
<feature type="transmembrane region" description="Helical" evidence="2">
    <location>
        <begin position="234"/>
        <end position="253"/>
    </location>
</feature>
<dbReference type="eggNOG" id="COG1813">
    <property type="taxonomic scope" value="Bacteria"/>
</dbReference>
<feature type="compositionally biased region" description="Pro residues" evidence="1">
    <location>
        <begin position="100"/>
        <end position="110"/>
    </location>
</feature>
<dbReference type="GeneID" id="24308939"/>
<dbReference type="EMBL" id="FN554889">
    <property type="protein sequence ID" value="CBG75475.1"/>
    <property type="molecule type" value="Genomic_DNA"/>
</dbReference>
<dbReference type="HOGENOM" id="CLU_032305_1_0_11"/>
<reference evidence="3 4" key="1">
    <citation type="journal article" date="2010" name="Mol. Plant Microbe Interact.">
        <title>Streptomyces scabies 87-22 contains a coronafacic acid-like biosynthetic cluster that contributes to plant-microbe interactions.</title>
        <authorList>
            <person name="Bignell D.R."/>
            <person name="Seipke R.F."/>
            <person name="Huguet-Tapia J.C."/>
            <person name="Chambers A.H."/>
            <person name="Parry R.J."/>
            <person name="Loria R."/>
        </authorList>
    </citation>
    <scope>NUCLEOTIDE SEQUENCE [LARGE SCALE GENOMIC DNA]</scope>
    <source>
        <strain evidence="3 4">87.22</strain>
    </source>
</reference>
<feature type="compositionally biased region" description="Basic and acidic residues" evidence="1">
    <location>
        <begin position="307"/>
        <end position="324"/>
    </location>
</feature>
<keyword evidence="2" id="KW-1133">Transmembrane helix</keyword>
<feature type="region of interest" description="Disordered" evidence="1">
    <location>
        <begin position="88"/>
        <end position="226"/>
    </location>
</feature>
<sequence length="533" mass="54281">MSAAGDDVQRFAASLTRLKERTDRSYGQLARRLNMNTSTLHRYCAGGTVPLDFAPVERFAVLCGATGEERLELHRLWLSAMAARQRVRGAGPEAAGSEPTGPPAAAPGPSPATAESADGTGGSGAATGRGRAAGASTPAGVPEPAGAPESAGSSEAAGPSASAGPSEATAPTSAGRAAAAGASEAVAGAGPAGAPRASGPDAATRAGERTAPESDLVSAPAAGRRPWHRRRRTLVSAAVVAVLLASLGGIAALPSGDTPADRSARGDVPAPFRTTAGAQRPSTGPTSPSPSPDVTSTPSDTASPPPDEPRDKATKGGAADEPRPRATGVPITWTANSQIWNLGCGHDYVIAKQPKEVPPPPPPQDAGAWAATQGAVHGRNTIVEVTVHGRTSAAVVLTALRVRVVGRTAPATGSAYTMDQGCGGRVTPSYFDVDLDKNRPIARPVDGADLDTPIPAVRFPYSVAAGDPAVLSVSADTESCDCQWYLELEWSSEGRTGTVRIDDGGRPFRTTGIKGLPRYSYATESHRWTPFTE</sequence>
<feature type="compositionally biased region" description="Low complexity" evidence="1">
    <location>
        <begin position="281"/>
        <end position="302"/>
    </location>
</feature>
<name>C9Z1J2_STRSW</name>
<proteinExistence type="predicted"/>
<dbReference type="Pfam" id="PF13560">
    <property type="entry name" value="HTH_31"/>
    <property type="match status" value="1"/>
</dbReference>
<keyword evidence="2" id="KW-0472">Membrane</keyword>
<gene>
    <name evidence="3" type="ordered locus">SCAB_85301</name>
</gene>
<evidence type="ECO:0000256" key="1">
    <source>
        <dbReference type="SAM" id="MobiDB-lite"/>
    </source>
</evidence>
<dbReference type="RefSeq" id="WP_013005913.1">
    <property type="nucleotide sequence ID" value="NC_013929.1"/>
</dbReference>
<evidence type="ECO:0000256" key="2">
    <source>
        <dbReference type="SAM" id="Phobius"/>
    </source>
</evidence>
<feature type="compositionally biased region" description="Low complexity" evidence="1">
    <location>
        <begin position="128"/>
        <end position="203"/>
    </location>
</feature>
<evidence type="ECO:0000313" key="4">
    <source>
        <dbReference type="Proteomes" id="UP000001444"/>
    </source>
</evidence>
<keyword evidence="4" id="KW-1185">Reference proteome</keyword>
<evidence type="ECO:0000313" key="3">
    <source>
        <dbReference type="EMBL" id="CBG75475.1"/>
    </source>
</evidence>
<dbReference type="STRING" id="680198.SCAB_85301"/>
<dbReference type="Proteomes" id="UP000001444">
    <property type="component" value="Chromosome"/>
</dbReference>
<dbReference type="AlphaFoldDB" id="C9Z1J2"/>